<evidence type="ECO:0000256" key="1">
    <source>
        <dbReference type="ARBA" id="ARBA00022603"/>
    </source>
</evidence>
<dbReference type="PROSITE" id="PS00092">
    <property type="entry name" value="N6_MTASE"/>
    <property type="match status" value="1"/>
</dbReference>
<feature type="binding site" evidence="5">
    <location>
        <begin position="191"/>
        <end position="194"/>
    </location>
    <ligand>
        <name>substrate</name>
    </ligand>
</feature>
<name>A0A1X7PTV0_9HYPH</name>
<evidence type="ECO:0000256" key="5">
    <source>
        <dbReference type="HAMAP-Rule" id="MF_02126"/>
    </source>
</evidence>
<proteinExistence type="inferred from homology"/>
<organism evidence="8 9">
    <name type="scientific">Mesorhizobium australicum</name>
    <dbReference type="NCBI Taxonomy" id="536018"/>
    <lineage>
        <taxon>Bacteria</taxon>
        <taxon>Pseudomonadati</taxon>
        <taxon>Pseudomonadota</taxon>
        <taxon>Alphaproteobacteria</taxon>
        <taxon>Hyphomicrobiales</taxon>
        <taxon>Phyllobacteriaceae</taxon>
        <taxon>Mesorhizobium</taxon>
    </lineage>
</organism>
<dbReference type="RefSeq" id="WP_085466841.1">
    <property type="nucleotide sequence ID" value="NZ_FXBL01000004.1"/>
</dbReference>
<dbReference type="OrthoDB" id="9800643at2"/>
<dbReference type="EC" id="2.1.1.297" evidence="5"/>
<dbReference type="CDD" id="cd02440">
    <property type="entry name" value="AdoMet_MTases"/>
    <property type="match status" value="1"/>
</dbReference>
<evidence type="ECO:0000259" key="7">
    <source>
        <dbReference type="Pfam" id="PF17827"/>
    </source>
</evidence>
<evidence type="ECO:0000313" key="9">
    <source>
        <dbReference type="Proteomes" id="UP000193083"/>
    </source>
</evidence>
<dbReference type="InterPro" id="IPR019874">
    <property type="entry name" value="RF_methyltr_PrmC"/>
</dbReference>
<dbReference type="Gene3D" id="1.10.8.10">
    <property type="entry name" value="DNA helicase RuvA subunit, C-terminal domain"/>
    <property type="match status" value="1"/>
</dbReference>
<dbReference type="NCBIfam" id="TIGR00536">
    <property type="entry name" value="hemK_fam"/>
    <property type="match status" value="1"/>
</dbReference>
<dbReference type="Pfam" id="PF05175">
    <property type="entry name" value="MTS"/>
    <property type="match status" value="1"/>
</dbReference>
<sequence>MTTLAALHRIARARLSDAGIVDAALDARILVEDLTGTTRTDLLARPEMDVSAEAAEKLALALARREAGEPVHRILGAREFYGLRLSLSPDTLEPRPDTEALVDLALPFVTSVCEERGACRLLDLGTGTGAIPLAILSAEPRANVVATDIAPGALETARANAKALGLAERVEFVMSDWFGGVDSVFDLIVSNPPYIPSAEIASLAVEVRSFDPLRALDGGADGLMPYRTIARDAGGHLAPGGAVMVEIGAGQGPDVAGIFAEQGFRQAGSRRDLGGHERALSFLRQ</sequence>
<dbReference type="Pfam" id="PF17827">
    <property type="entry name" value="PrmC_N"/>
    <property type="match status" value="1"/>
</dbReference>
<dbReference type="Proteomes" id="UP000193083">
    <property type="component" value="Unassembled WGS sequence"/>
</dbReference>
<dbReference type="InterPro" id="IPR040758">
    <property type="entry name" value="PrmC_N"/>
</dbReference>
<dbReference type="InterPro" id="IPR050320">
    <property type="entry name" value="N5-glutamine_MTase"/>
</dbReference>
<dbReference type="PANTHER" id="PTHR18895:SF74">
    <property type="entry name" value="MTRF1L RELEASE FACTOR GLUTAMINE METHYLTRANSFERASE"/>
    <property type="match status" value="1"/>
</dbReference>
<feature type="binding site" evidence="5">
    <location>
        <position position="177"/>
    </location>
    <ligand>
        <name>S-adenosyl-L-methionine</name>
        <dbReference type="ChEBI" id="CHEBI:59789"/>
    </ligand>
</feature>
<dbReference type="AlphaFoldDB" id="A0A1X7PTV0"/>
<comment type="function">
    <text evidence="5">Methylates the class 1 translation termination release factors RF1/PrfA and RF2/PrfB on the glutamine residue of the universally conserved GGQ motif.</text>
</comment>
<dbReference type="GO" id="GO:0102559">
    <property type="term" value="F:peptide chain release factor N(5)-glutamine methyltransferase activity"/>
    <property type="evidence" value="ECO:0007669"/>
    <property type="project" value="UniProtKB-EC"/>
</dbReference>
<keyword evidence="1 5" id="KW-0489">Methyltransferase</keyword>
<reference evidence="8 9" key="1">
    <citation type="submission" date="2017-04" db="EMBL/GenBank/DDBJ databases">
        <authorList>
            <person name="Afonso C.L."/>
            <person name="Miller P.J."/>
            <person name="Scott M.A."/>
            <person name="Spackman E."/>
            <person name="Goraichik I."/>
            <person name="Dimitrov K.M."/>
            <person name="Suarez D.L."/>
            <person name="Swayne D.E."/>
        </authorList>
    </citation>
    <scope>NUCLEOTIDE SEQUENCE [LARGE SCALE GENOMIC DNA]</scope>
    <source>
        <strain evidence="8 9">B5P</strain>
    </source>
</reference>
<comment type="catalytic activity">
    <reaction evidence="4 5">
        <text>L-glutaminyl-[peptide chain release factor] + S-adenosyl-L-methionine = N(5)-methyl-L-glutaminyl-[peptide chain release factor] + S-adenosyl-L-homocysteine + H(+)</text>
        <dbReference type="Rhea" id="RHEA:42896"/>
        <dbReference type="Rhea" id="RHEA-COMP:10271"/>
        <dbReference type="Rhea" id="RHEA-COMP:10272"/>
        <dbReference type="ChEBI" id="CHEBI:15378"/>
        <dbReference type="ChEBI" id="CHEBI:30011"/>
        <dbReference type="ChEBI" id="CHEBI:57856"/>
        <dbReference type="ChEBI" id="CHEBI:59789"/>
        <dbReference type="ChEBI" id="CHEBI:61891"/>
        <dbReference type="EC" id="2.1.1.297"/>
    </reaction>
</comment>
<evidence type="ECO:0000256" key="2">
    <source>
        <dbReference type="ARBA" id="ARBA00022679"/>
    </source>
</evidence>
<evidence type="ECO:0000259" key="6">
    <source>
        <dbReference type="Pfam" id="PF05175"/>
    </source>
</evidence>
<keyword evidence="3 5" id="KW-0949">S-adenosyl-L-methionine</keyword>
<feature type="domain" description="Release factor glutamine methyltransferase N-terminal" evidence="7">
    <location>
        <begin position="9"/>
        <end position="76"/>
    </location>
</feature>
<dbReference type="InterPro" id="IPR002052">
    <property type="entry name" value="DNA_methylase_N6_adenine_CS"/>
</dbReference>
<feature type="domain" description="Methyltransferase small" evidence="6">
    <location>
        <begin position="108"/>
        <end position="197"/>
    </location>
</feature>
<dbReference type="InterPro" id="IPR007848">
    <property type="entry name" value="Small_mtfrase_dom"/>
</dbReference>
<evidence type="ECO:0000313" key="8">
    <source>
        <dbReference type="EMBL" id="SMH54840.1"/>
    </source>
</evidence>
<dbReference type="GO" id="GO:0003676">
    <property type="term" value="F:nucleic acid binding"/>
    <property type="evidence" value="ECO:0007669"/>
    <property type="project" value="InterPro"/>
</dbReference>
<dbReference type="GO" id="GO:0032259">
    <property type="term" value="P:methylation"/>
    <property type="evidence" value="ECO:0007669"/>
    <property type="project" value="UniProtKB-KW"/>
</dbReference>
<evidence type="ECO:0000256" key="4">
    <source>
        <dbReference type="ARBA" id="ARBA00048391"/>
    </source>
</evidence>
<dbReference type="EMBL" id="FXBL01000004">
    <property type="protein sequence ID" value="SMH54840.1"/>
    <property type="molecule type" value="Genomic_DNA"/>
</dbReference>
<keyword evidence="2 5" id="KW-0808">Transferase</keyword>
<feature type="binding site" evidence="5">
    <location>
        <position position="191"/>
    </location>
    <ligand>
        <name>S-adenosyl-L-methionine</name>
        <dbReference type="ChEBI" id="CHEBI:59789"/>
    </ligand>
</feature>
<accession>A0A1X7PTV0</accession>
<feature type="binding site" evidence="5">
    <location>
        <begin position="125"/>
        <end position="129"/>
    </location>
    <ligand>
        <name>S-adenosyl-L-methionine</name>
        <dbReference type="ChEBI" id="CHEBI:59789"/>
    </ligand>
</feature>
<comment type="similarity">
    <text evidence="5">Belongs to the protein N5-glutamine methyltransferase family. PrmC subfamily.</text>
</comment>
<gene>
    <name evidence="5" type="primary">prmC</name>
    <name evidence="8" type="ORF">SAMN02982922_5235</name>
</gene>
<keyword evidence="9" id="KW-1185">Reference proteome</keyword>
<dbReference type="SUPFAM" id="SSF53335">
    <property type="entry name" value="S-adenosyl-L-methionine-dependent methyltransferases"/>
    <property type="match status" value="1"/>
</dbReference>
<evidence type="ECO:0000256" key="3">
    <source>
        <dbReference type="ARBA" id="ARBA00022691"/>
    </source>
</evidence>
<feature type="binding site" evidence="5">
    <location>
        <position position="148"/>
    </location>
    <ligand>
        <name>S-adenosyl-L-methionine</name>
        <dbReference type="ChEBI" id="CHEBI:59789"/>
    </ligand>
</feature>
<dbReference type="InterPro" id="IPR029063">
    <property type="entry name" value="SAM-dependent_MTases_sf"/>
</dbReference>
<dbReference type="NCBIfam" id="TIGR03534">
    <property type="entry name" value="RF_mod_PrmC"/>
    <property type="match status" value="1"/>
</dbReference>
<dbReference type="Gene3D" id="3.40.50.150">
    <property type="entry name" value="Vaccinia Virus protein VP39"/>
    <property type="match status" value="1"/>
</dbReference>
<dbReference type="InterPro" id="IPR004556">
    <property type="entry name" value="HemK-like"/>
</dbReference>
<dbReference type="PANTHER" id="PTHR18895">
    <property type="entry name" value="HEMK METHYLTRANSFERASE"/>
    <property type="match status" value="1"/>
</dbReference>
<protein>
    <recommendedName>
        <fullName evidence="5">Release factor glutamine methyltransferase</fullName>
        <shortName evidence="5">RF MTase</shortName>
        <ecNumber evidence="5">2.1.1.297</ecNumber>
    </recommendedName>
    <alternativeName>
        <fullName evidence="5">N5-glutamine methyltransferase PrmC</fullName>
    </alternativeName>
    <alternativeName>
        <fullName evidence="5">Protein-(glutamine-N5) MTase PrmC</fullName>
    </alternativeName>
    <alternativeName>
        <fullName evidence="5">Protein-glutamine N-methyltransferase PrmC</fullName>
    </alternativeName>
</protein>
<dbReference type="HAMAP" id="MF_02126">
    <property type="entry name" value="RF_methyltr_PrmC"/>
    <property type="match status" value="1"/>
</dbReference>